<dbReference type="PATRIC" id="fig|50340.43.peg.786"/>
<evidence type="ECO:0000313" key="2">
    <source>
        <dbReference type="EMBL" id="KPA90024.1"/>
    </source>
</evidence>
<protein>
    <submittedName>
        <fullName evidence="2">Nucleoside-diphosphate-sugar epimerase</fullName>
    </submittedName>
</protein>
<sequence>MSLNILVTGGAGYLGSTLVPALLAAGHKVTVLDNFLFKQASLNHVCHDPNFTVVRGDIRLESVMAPLLSKADVVIPLAALVGAPICNADPVGASSINHDAIKLMLRLMSPQQLVLMPTTNSAYGTGDADNFCNEDSPLRPISQYAKEKVEVEKHLMQRENAISFRLATVFGMSPRMRTDLLVNDFTYRAVYDRFVVLFESSFKRNYIHVRDVARVFLHGLENFSSMKGEVYNVGLSDANISKRELCERIQAHIPDFVFLEAPVGKDQDQRNYVVSNAKVEATGFCPIMSLDDGIRDLIKGFTMIKNSVYGNV</sequence>
<dbReference type="SUPFAM" id="SSF51735">
    <property type="entry name" value="NAD(P)-binding Rossmann-fold domains"/>
    <property type="match status" value="1"/>
</dbReference>
<gene>
    <name evidence="2" type="ORF">PF66_03487</name>
</gene>
<dbReference type="OrthoDB" id="9803010at2"/>
<dbReference type="InterPro" id="IPR036291">
    <property type="entry name" value="NAD(P)-bd_dom_sf"/>
</dbReference>
<evidence type="ECO:0000259" key="1">
    <source>
        <dbReference type="Pfam" id="PF01370"/>
    </source>
</evidence>
<dbReference type="EMBL" id="JSYZ01000012">
    <property type="protein sequence ID" value="KPA90024.1"/>
    <property type="molecule type" value="Genomic_DNA"/>
</dbReference>
<dbReference type="Gene3D" id="3.40.50.720">
    <property type="entry name" value="NAD(P)-binding Rossmann-like Domain"/>
    <property type="match status" value="1"/>
</dbReference>
<dbReference type="CDD" id="cd08946">
    <property type="entry name" value="SDR_e"/>
    <property type="match status" value="1"/>
</dbReference>
<evidence type="ECO:0000313" key="3">
    <source>
        <dbReference type="Proteomes" id="UP000037931"/>
    </source>
</evidence>
<dbReference type="PANTHER" id="PTHR43245:SF23">
    <property type="entry name" value="NAD(P)-BINDING DOMAIN-CONTAINING PROTEIN"/>
    <property type="match status" value="1"/>
</dbReference>
<name>A0A0M9GFL3_9PSED</name>
<proteinExistence type="predicted"/>
<reference evidence="2 3" key="1">
    <citation type="journal article" date="2015" name="PLoS ONE">
        <title>Rice-Infecting Pseudomonas Genomes Are Highly Accessorized and Harbor Multiple Putative Virulence Mechanisms to Cause Sheath Brown Rot.</title>
        <authorList>
            <person name="Quibod I.L."/>
            <person name="Grande G."/>
            <person name="Oreiro E.G."/>
            <person name="Borja F.N."/>
            <person name="Dossa G.S."/>
            <person name="Mauleon R."/>
            <person name="Cruz C.V."/>
            <person name="Oliva R."/>
        </authorList>
    </citation>
    <scope>NUCLEOTIDE SEQUENCE [LARGE SCALE GENOMIC DNA]</scope>
    <source>
        <strain evidence="2 3">IRRI 6609</strain>
    </source>
</reference>
<accession>A0A0M9GFL3</accession>
<dbReference type="InterPro" id="IPR050177">
    <property type="entry name" value="Lipid_A_modif_metabolic_enz"/>
</dbReference>
<dbReference type="Pfam" id="PF01370">
    <property type="entry name" value="Epimerase"/>
    <property type="match status" value="1"/>
</dbReference>
<keyword evidence="3" id="KW-1185">Reference proteome</keyword>
<dbReference type="Proteomes" id="UP000037931">
    <property type="component" value="Unassembled WGS sequence"/>
</dbReference>
<dbReference type="InterPro" id="IPR001509">
    <property type="entry name" value="Epimerase_deHydtase"/>
</dbReference>
<organism evidence="2 3">
    <name type="scientific">Pseudomonas asplenii</name>
    <dbReference type="NCBI Taxonomy" id="53407"/>
    <lineage>
        <taxon>Bacteria</taxon>
        <taxon>Pseudomonadati</taxon>
        <taxon>Pseudomonadota</taxon>
        <taxon>Gammaproteobacteria</taxon>
        <taxon>Pseudomonadales</taxon>
        <taxon>Pseudomonadaceae</taxon>
        <taxon>Pseudomonas</taxon>
    </lineage>
</organism>
<comment type="caution">
    <text evidence="2">The sequence shown here is derived from an EMBL/GenBank/DDBJ whole genome shotgun (WGS) entry which is preliminary data.</text>
</comment>
<dbReference type="AlphaFoldDB" id="A0A0M9GFL3"/>
<feature type="domain" description="NAD-dependent epimerase/dehydratase" evidence="1">
    <location>
        <begin position="5"/>
        <end position="234"/>
    </location>
</feature>
<dbReference type="RefSeq" id="WP_054060615.1">
    <property type="nucleotide sequence ID" value="NZ_JAQMZR010000021.1"/>
</dbReference>
<dbReference type="STRING" id="50340.PF66_03487"/>
<dbReference type="PANTHER" id="PTHR43245">
    <property type="entry name" value="BIFUNCTIONAL POLYMYXIN RESISTANCE PROTEIN ARNA"/>
    <property type="match status" value="1"/>
</dbReference>